<dbReference type="GO" id="GO:0036297">
    <property type="term" value="P:interstrand cross-link repair"/>
    <property type="evidence" value="ECO:0007669"/>
    <property type="project" value="InterPro"/>
</dbReference>
<dbReference type="GO" id="GO:0008270">
    <property type="term" value="F:zinc ion binding"/>
    <property type="evidence" value="ECO:0007669"/>
    <property type="project" value="UniProtKB-KW"/>
</dbReference>
<evidence type="ECO:0000256" key="3">
    <source>
        <dbReference type="ARBA" id="ARBA00004496"/>
    </source>
</evidence>
<dbReference type="InParanoid" id="A0A067QW56"/>
<dbReference type="InterPro" id="IPR001841">
    <property type="entry name" value="Znf_RING"/>
</dbReference>
<dbReference type="OMA" id="CCRFSPF"/>
<dbReference type="AlphaFoldDB" id="A0A067QW56"/>
<dbReference type="CDD" id="cd16450">
    <property type="entry name" value="mRING-C3HGC3_RFWD3"/>
    <property type="match status" value="1"/>
</dbReference>
<evidence type="ECO:0000256" key="9">
    <source>
        <dbReference type="ARBA" id="ARBA00022737"/>
    </source>
</evidence>
<accession>A0A067QW56</accession>
<dbReference type="eggNOG" id="KOG1645">
    <property type="taxonomic scope" value="Eukaryota"/>
</dbReference>
<evidence type="ECO:0000259" key="19">
    <source>
        <dbReference type="PROSITE" id="PS50089"/>
    </source>
</evidence>
<evidence type="ECO:0000313" key="20">
    <source>
        <dbReference type="EMBL" id="KDR10171.1"/>
    </source>
</evidence>
<evidence type="ECO:0000256" key="14">
    <source>
        <dbReference type="ARBA" id="ARBA00023204"/>
    </source>
</evidence>
<dbReference type="InterPro" id="IPR015943">
    <property type="entry name" value="WD40/YVTN_repeat-like_dom_sf"/>
</dbReference>
<keyword evidence="9" id="KW-0677">Repeat</keyword>
<dbReference type="GO" id="GO:0016605">
    <property type="term" value="C:PML body"/>
    <property type="evidence" value="ECO:0007669"/>
    <property type="project" value="UniProtKB-SubCell"/>
</dbReference>
<organism evidence="20 21">
    <name type="scientific">Zootermopsis nevadensis</name>
    <name type="common">Dampwood termite</name>
    <dbReference type="NCBI Taxonomy" id="136037"/>
    <lineage>
        <taxon>Eukaryota</taxon>
        <taxon>Metazoa</taxon>
        <taxon>Ecdysozoa</taxon>
        <taxon>Arthropoda</taxon>
        <taxon>Hexapoda</taxon>
        <taxon>Insecta</taxon>
        <taxon>Pterygota</taxon>
        <taxon>Neoptera</taxon>
        <taxon>Polyneoptera</taxon>
        <taxon>Dictyoptera</taxon>
        <taxon>Blattodea</taxon>
        <taxon>Blattoidea</taxon>
        <taxon>Termitoidae</taxon>
        <taxon>Termopsidae</taxon>
        <taxon>Zootermopsis</taxon>
    </lineage>
</organism>
<evidence type="ECO:0000256" key="1">
    <source>
        <dbReference type="ARBA" id="ARBA00000900"/>
    </source>
</evidence>
<dbReference type="EMBL" id="KK853182">
    <property type="protein sequence ID" value="KDR10171.1"/>
    <property type="molecule type" value="Genomic_DNA"/>
</dbReference>
<feature type="compositionally biased region" description="Low complexity" evidence="18">
    <location>
        <begin position="54"/>
        <end position="67"/>
    </location>
</feature>
<dbReference type="PROSITE" id="PS50089">
    <property type="entry name" value="ZF_RING_2"/>
    <property type="match status" value="1"/>
</dbReference>
<evidence type="ECO:0000256" key="2">
    <source>
        <dbReference type="ARBA" id="ARBA00004322"/>
    </source>
</evidence>
<keyword evidence="10" id="KW-0227">DNA damage</keyword>
<sequence>MEAAGVNYDSDTTIELDSDGDEVMFADDREESLQRQETSMEVPGTSASVQSITQFAPSTSQSTASPSVAGALDQDSLQLERSSPQKSQGDGKKQVNCDKAKDHYDDGSMCSICLEMWSNSGNHRLSSLRCGHFFGHSCIMRWLKSGSQNGMKRCPQCNEKARKKEIRLHYARKLQALDTADRDWLKGQLDTVKREKNMLELELARANLNQRLLQEELSELRQTLMQMQETEARCTRHDVQKSDPTSVKNMGFYRSFQVHAGDCRVLAYNKYLSLLVASQYYPVFRSYGLSKFDTRILNSPQMFPIHEKEIRDLAFHPLRYDMLLSVSLDQSAKLFDVANNRIFEIYPSDNPLWSCCWDVVNTNLFYVGTSKGAVIQHDIRYSTKPVWKITTPNDSSPVTSIAAIPACPGRTLARGGFLACTLNSCWAYEGCDADYVGTQLPFDGPFVSLKYDKASDHVLISTRPNIHFPYSRHIVCQLPKTSADSRPDVICAPVHTFQGGTSQKLLSRPCLVPVCGEDTLVAAYQESLKTIALWSMSSGEQILTCPAYLPLIDLCPIGNNSSNYLVALSTRSFALYHYN</sequence>
<dbReference type="InterPro" id="IPR036322">
    <property type="entry name" value="WD40_repeat_dom_sf"/>
</dbReference>
<dbReference type="GO" id="GO:0016567">
    <property type="term" value="P:protein ubiquitination"/>
    <property type="evidence" value="ECO:0007669"/>
    <property type="project" value="InterPro"/>
</dbReference>
<feature type="compositionally biased region" description="Polar residues" evidence="18">
    <location>
        <begin position="75"/>
        <end position="88"/>
    </location>
</feature>
<keyword evidence="8" id="KW-0808">Transferase</keyword>
<dbReference type="Proteomes" id="UP000027135">
    <property type="component" value="Unassembled WGS sequence"/>
</dbReference>
<keyword evidence="15" id="KW-0539">Nucleus</keyword>
<gene>
    <name evidence="20" type="ORF">L798_00225</name>
</gene>
<dbReference type="SUPFAM" id="SSF50978">
    <property type="entry name" value="WD40 repeat-like"/>
    <property type="match status" value="1"/>
</dbReference>
<dbReference type="Pfam" id="PF23419">
    <property type="entry name" value="WD40_RFWD3"/>
    <property type="match status" value="1"/>
</dbReference>
<dbReference type="Gene3D" id="3.30.40.10">
    <property type="entry name" value="Zinc/RING finger domain, C3HC4 (zinc finger)"/>
    <property type="match status" value="1"/>
</dbReference>
<evidence type="ECO:0000256" key="18">
    <source>
        <dbReference type="SAM" id="MobiDB-lite"/>
    </source>
</evidence>
<dbReference type="GO" id="GO:0005737">
    <property type="term" value="C:cytoplasm"/>
    <property type="evidence" value="ECO:0007669"/>
    <property type="project" value="UniProtKB-SubCell"/>
</dbReference>
<keyword evidence="17" id="KW-0175">Coiled coil</keyword>
<dbReference type="InterPro" id="IPR001680">
    <property type="entry name" value="WD40_rpt"/>
</dbReference>
<evidence type="ECO:0000256" key="5">
    <source>
        <dbReference type="ARBA" id="ARBA00012483"/>
    </source>
</evidence>
<feature type="coiled-coil region" evidence="17">
    <location>
        <begin position="189"/>
        <end position="233"/>
    </location>
</feature>
<evidence type="ECO:0000313" key="21">
    <source>
        <dbReference type="Proteomes" id="UP000027135"/>
    </source>
</evidence>
<dbReference type="SUPFAM" id="SSF57850">
    <property type="entry name" value="RING/U-box"/>
    <property type="match status" value="1"/>
</dbReference>
<evidence type="ECO:0000256" key="8">
    <source>
        <dbReference type="ARBA" id="ARBA00022679"/>
    </source>
</evidence>
<evidence type="ECO:0000256" key="11">
    <source>
        <dbReference type="ARBA" id="ARBA00022771"/>
    </source>
</evidence>
<dbReference type="FunCoup" id="A0A067QW56">
    <property type="interactions" value="1325"/>
</dbReference>
<comment type="catalytic activity">
    <reaction evidence="1">
        <text>S-ubiquitinyl-[E2 ubiquitin-conjugating enzyme]-L-cysteine + [acceptor protein]-L-lysine = [E2 ubiquitin-conjugating enzyme]-L-cysteine + N(6)-ubiquitinyl-[acceptor protein]-L-lysine.</text>
        <dbReference type="EC" id="2.3.2.27"/>
    </reaction>
</comment>
<dbReference type="OrthoDB" id="5600418at2759"/>
<proteinExistence type="predicted"/>
<dbReference type="STRING" id="136037.A0A067QW56"/>
<feature type="domain" description="RING-type" evidence="19">
    <location>
        <begin position="110"/>
        <end position="158"/>
    </location>
</feature>
<evidence type="ECO:0000256" key="6">
    <source>
        <dbReference type="ARBA" id="ARBA00022490"/>
    </source>
</evidence>
<dbReference type="PANTHER" id="PTHR16047">
    <property type="entry name" value="RFWD3 PROTEIN"/>
    <property type="match status" value="1"/>
</dbReference>
<evidence type="ECO:0000256" key="17">
    <source>
        <dbReference type="SAM" id="Coils"/>
    </source>
</evidence>
<comment type="pathway">
    <text evidence="4">Protein modification; protein ubiquitination.</text>
</comment>
<evidence type="ECO:0000256" key="12">
    <source>
        <dbReference type="ARBA" id="ARBA00022786"/>
    </source>
</evidence>
<dbReference type="Gene3D" id="2.130.10.10">
    <property type="entry name" value="YVTN repeat-like/Quinoprotein amine dehydrogenase"/>
    <property type="match status" value="1"/>
</dbReference>
<feature type="compositionally biased region" description="Acidic residues" evidence="18">
    <location>
        <begin position="12"/>
        <end position="30"/>
    </location>
</feature>
<dbReference type="PANTHER" id="PTHR16047:SF7">
    <property type="entry name" value="E3 UBIQUITIN-PROTEIN LIGASE RFWD3"/>
    <property type="match status" value="1"/>
</dbReference>
<keyword evidence="11 16" id="KW-0863">Zinc-finger</keyword>
<keyword evidence="6" id="KW-0963">Cytoplasm</keyword>
<dbReference type="InterPro" id="IPR037381">
    <property type="entry name" value="RFWD3"/>
</dbReference>
<dbReference type="EC" id="2.3.2.27" evidence="5"/>
<dbReference type="Pfam" id="PF13639">
    <property type="entry name" value="zf-RING_2"/>
    <property type="match status" value="1"/>
</dbReference>
<keyword evidence="21" id="KW-1185">Reference proteome</keyword>
<dbReference type="InterPro" id="IPR056527">
    <property type="entry name" value="WD40_RFWD3"/>
</dbReference>
<dbReference type="SMART" id="SM00184">
    <property type="entry name" value="RING"/>
    <property type="match status" value="1"/>
</dbReference>
<evidence type="ECO:0000256" key="15">
    <source>
        <dbReference type="ARBA" id="ARBA00023242"/>
    </source>
</evidence>
<dbReference type="InterPro" id="IPR013083">
    <property type="entry name" value="Znf_RING/FYVE/PHD"/>
</dbReference>
<evidence type="ECO:0000256" key="7">
    <source>
        <dbReference type="ARBA" id="ARBA00022574"/>
    </source>
</evidence>
<feature type="compositionally biased region" description="Polar residues" evidence="18">
    <location>
        <begin position="35"/>
        <end position="53"/>
    </location>
</feature>
<evidence type="ECO:0000256" key="16">
    <source>
        <dbReference type="PROSITE-ProRule" id="PRU00175"/>
    </source>
</evidence>
<dbReference type="GO" id="GO:0061630">
    <property type="term" value="F:ubiquitin protein ligase activity"/>
    <property type="evidence" value="ECO:0007669"/>
    <property type="project" value="UniProtKB-EC"/>
</dbReference>
<comment type="subcellular location">
    <subcellularLocation>
        <location evidence="3">Cytoplasm</location>
    </subcellularLocation>
    <subcellularLocation>
        <location evidence="2">Nucleus</location>
        <location evidence="2">PML body</location>
    </subcellularLocation>
</comment>
<protein>
    <recommendedName>
        <fullName evidence="5">RING-type E3 ubiquitin transferase</fullName>
        <ecNumber evidence="5">2.3.2.27</ecNumber>
    </recommendedName>
</protein>
<evidence type="ECO:0000256" key="10">
    <source>
        <dbReference type="ARBA" id="ARBA00022763"/>
    </source>
</evidence>
<keyword evidence="14" id="KW-0234">DNA repair</keyword>
<reference evidence="20 21" key="1">
    <citation type="journal article" date="2014" name="Nat. Commun.">
        <title>Molecular traces of alternative social organization in a termite genome.</title>
        <authorList>
            <person name="Terrapon N."/>
            <person name="Li C."/>
            <person name="Robertson H.M."/>
            <person name="Ji L."/>
            <person name="Meng X."/>
            <person name="Booth W."/>
            <person name="Chen Z."/>
            <person name="Childers C.P."/>
            <person name="Glastad K.M."/>
            <person name="Gokhale K."/>
            <person name="Gowin J."/>
            <person name="Gronenberg W."/>
            <person name="Hermansen R.A."/>
            <person name="Hu H."/>
            <person name="Hunt B.G."/>
            <person name="Huylmans A.K."/>
            <person name="Khalil S.M."/>
            <person name="Mitchell R.D."/>
            <person name="Munoz-Torres M.C."/>
            <person name="Mustard J.A."/>
            <person name="Pan H."/>
            <person name="Reese J.T."/>
            <person name="Scharf M.E."/>
            <person name="Sun F."/>
            <person name="Vogel H."/>
            <person name="Xiao J."/>
            <person name="Yang W."/>
            <person name="Yang Z."/>
            <person name="Yang Z."/>
            <person name="Zhou J."/>
            <person name="Zhu J."/>
            <person name="Brent C.S."/>
            <person name="Elsik C.G."/>
            <person name="Goodisman M.A."/>
            <person name="Liberles D.A."/>
            <person name="Roe R.M."/>
            <person name="Vargo E.L."/>
            <person name="Vilcinskas A."/>
            <person name="Wang J."/>
            <person name="Bornberg-Bauer E."/>
            <person name="Korb J."/>
            <person name="Zhang G."/>
            <person name="Liebig J."/>
        </authorList>
    </citation>
    <scope>NUCLEOTIDE SEQUENCE [LARGE SCALE GENOMIC DNA]</scope>
    <source>
        <tissue evidence="20">Whole organism</tissue>
    </source>
</reference>
<keyword evidence="13" id="KW-0862">Zinc</keyword>
<feature type="region of interest" description="Disordered" evidence="18">
    <location>
        <begin position="1"/>
        <end position="97"/>
    </location>
</feature>
<evidence type="ECO:0000256" key="13">
    <source>
        <dbReference type="ARBA" id="ARBA00022833"/>
    </source>
</evidence>
<dbReference type="SMART" id="SM00320">
    <property type="entry name" value="WD40"/>
    <property type="match status" value="2"/>
</dbReference>
<keyword evidence="12" id="KW-0833">Ubl conjugation pathway</keyword>
<name>A0A067QW56_ZOONE</name>
<keyword evidence="7" id="KW-0853">WD repeat</keyword>
<evidence type="ECO:0000256" key="4">
    <source>
        <dbReference type="ARBA" id="ARBA00004906"/>
    </source>
</evidence>
<keyword evidence="11 16" id="KW-0479">Metal-binding</keyword>